<feature type="compositionally biased region" description="Acidic residues" evidence="1">
    <location>
        <begin position="448"/>
        <end position="459"/>
    </location>
</feature>
<dbReference type="InterPro" id="IPR041078">
    <property type="entry name" value="Plavaka"/>
</dbReference>
<evidence type="ECO:0000256" key="1">
    <source>
        <dbReference type="SAM" id="MobiDB-lite"/>
    </source>
</evidence>
<reference evidence="2" key="1">
    <citation type="submission" date="2021-03" db="EMBL/GenBank/DDBJ databases">
        <title>Evolutionary innovations through gain and loss of genes in the ectomycorrhizal Boletales.</title>
        <authorList>
            <person name="Wu G."/>
            <person name="Miyauchi S."/>
            <person name="Morin E."/>
            <person name="Yang Z.-L."/>
            <person name="Xu J."/>
            <person name="Martin F.M."/>
        </authorList>
    </citation>
    <scope>NUCLEOTIDE SEQUENCE</scope>
    <source>
        <strain evidence="2">BR01</strain>
    </source>
</reference>
<protein>
    <submittedName>
        <fullName evidence="2">Uncharacterized protein</fullName>
    </submittedName>
</protein>
<name>A0A8I3A7F4_9AGAM</name>
<organism evidence="2 3">
    <name type="scientific">Boletus reticuloceps</name>
    <dbReference type="NCBI Taxonomy" id="495285"/>
    <lineage>
        <taxon>Eukaryota</taxon>
        <taxon>Fungi</taxon>
        <taxon>Dikarya</taxon>
        <taxon>Basidiomycota</taxon>
        <taxon>Agaricomycotina</taxon>
        <taxon>Agaricomycetes</taxon>
        <taxon>Agaricomycetidae</taxon>
        <taxon>Boletales</taxon>
        <taxon>Boletineae</taxon>
        <taxon>Boletaceae</taxon>
        <taxon>Boletoideae</taxon>
        <taxon>Boletus</taxon>
    </lineage>
</organism>
<feature type="region of interest" description="Disordered" evidence="1">
    <location>
        <begin position="443"/>
        <end position="462"/>
    </location>
</feature>
<dbReference type="EMBL" id="JAGFBS010000028">
    <property type="protein sequence ID" value="KAG6372365.1"/>
    <property type="molecule type" value="Genomic_DNA"/>
</dbReference>
<dbReference type="Proteomes" id="UP000683000">
    <property type="component" value="Unassembled WGS sequence"/>
</dbReference>
<sequence length="575" mass="64843">MQLIDEFLSLQMVRSDMPLSFLTAKDLHARAELLPSGPCWQFQVIPTTHPTKKPVHLYYHDALECIESLFNHPFLADKMEFSPFRLFTTAEHLVRVYTEWMSSDSAWEMQVKRMGGSLCGVILSSDKTHITNISGGKAAHPLLISLANIKMSVRNKASSHAFLLLALMPIAEFIHPKTRMCSVLDARLFHHCLSIIVQPLKKAAEVGRMMLDPLGNLRYCFTPLVSYIADTPEAGVVACVRSLTSHLTMPTYKNFGDAHRHGPHTATVTLAQLQSIQCNPLMVEEYFSACEIFRLSGVSHPFWNDWPLAQPCQFLTSEGLHHWHREFWDHDVKWCIHSLGAAEINFRFSLLPTITGLRQFPTSITKLKQVCSRTKRDIQRYIVVVIAGAADPDVVIAIHALMEFRYRAQAPAISSMGCDLIRASLQEFHDHKDAILEGGLHRGASNELEGDNDSDDDDSQGYNENGNVLDDIWIPQCKSVDYFIVTAKPPAPSALSPRRTFSIGPTAFHVNYDPSGSSSVMGDVFPLDQLRYYAHVVPRFGREADNHLMSSNCIEYSESFFLNKYFDKDFFYAVS</sequence>
<keyword evidence="3" id="KW-1185">Reference proteome</keyword>
<dbReference type="AlphaFoldDB" id="A0A8I3A7F4"/>
<comment type="caution">
    <text evidence="2">The sequence shown here is derived from an EMBL/GenBank/DDBJ whole genome shotgun (WGS) entry which is preliminary data.</text>
</comment>
<dbReference type="OrthoDB" id="3232986at2759"/>
<proteinExistence type="predicted"/>
<dbReference type="Pfam" id="PF18759">
    <property type="entry name" value="Plavaka"/>
    <property type="match status" value="1"/>
</dbReference>
<evidence type="ECO:0000313" key="3">
    <source>
        <dbReference type="Proteomes" id="UP000683000"/>
    </source>
</evidence>
<gene>
    <name evidence="2" type="ORF">JVT61DRAFT_7805</name>
</gene>
<accession>A0A8I3A7F4</accession>
<evidence type="ECO:0000313" key="2">
    <source>
        <dbReference type="EMBL" id="KAG6372365.1"/>
    </source>
</evidence>